<feature type="transmembrane region" description="Helical" evidence="1">
    <location>
        <begin position="6"/>
        <end position="27"/>
    </location>
</feature>
<dbReference type="AlphaFoldDB" id="A0A5J4NXU6"/>
<keyword evidence="1" id="KW-0812">Transmembrane</keyword>
<comment type="caution">
    <text evidence="2">The sequence shown here is derived from an EMBL/GenBank/DDBJ whole genome shotgun (WGS) entry which is preliminary data.</text>
</comment>
<evidence type="ECO:0000313" key="2">
    <source>
        <dbReference type="EMBL" id="KAA3680426.1"/>
    </source>
</evidence>
<reference evidence="2 3" key="1">
    <citation type="journal article" date="2019" name="Gigascience">
        <title>Whole-genome sequence of the oriental lung fluke Paragonimus westermani.</title>
        <authorList>
            <person name="Oey H."/>
            <person name="Zakrzewski M."/>
            <person name="Narain K."/>
            <person name="Devi K.R."/>
            <person name="Agatsuma T."/>
            <person name="Nawaratna S."/>
            <person name="Gobert G.N."/>
            <person name="Jones M.K."/>
            <person name="Ragan M.A."/>
            <person name="McManus D.P."/>
            <person name="Krause L."/>
        </authorList>
    </citation>
    <scope>NUCLEOTIDE SEQUENCE [LARGE SCALE GENOMIC DNA]</scope>
    <source>
        <strain evidence="2 3">IND2009</strain>
    </source>
</reference>
<dbReference type="Proteomes" id="UP000324629">
    <property type="component" value="Unassembled WGS sequence"/>
</dbReference>
<evidence type="ECO:0000313" key="3">
    <source>
        <dbReference type="Proteomes" id="UP000324629"/>
    </source>
</evidence>
<protein>
    <submittedName>
        <fullName evidence="2">Uncharacterized protein</fullName>
    </submittedName>
</protein>
<proteinExistence type="predicted"/>
<name>A0A5J4NXU6_9TREM</name>
<keyword evidence="3" id="KW-1185">Reference proteome</keyword>
<sequence length="45" mass="5102">MLTNWQVGLTIGHVGVFLQIAFLGYITTVPSSETKLRQQFYGTVW</sequence>
<evidence type="ECO:0000256" key="1">
    <source>
        <dbReference type="SAM" id="Phobius"/>
    </source>
</evidence>
<organism evidence="2 3">
    <name type="scientific">Paragonimus westermani</name>
    <dbReference type="NCBI Taxonomy" id="34504"/>
    <lineage>
        <taxon>Eukaryota</taxon>
        <taxon>Metazoa</taxon>
        <taxon>Spiralia</taxon>
        <taxon>Lophotrochozoa</taxon>
        <taxon>Platyhelminthes</taxon>
        <taxon>Trematoda</taxon>
        <taxon>Digenea</taxon>
        <taxon>Plagiorchiida</taxon>
        <taxon>Troglotremata</taxon>
        <taxon>Troglotrematidae</taxon>
        <taxon>Paragonimus</taxon>
    </lineage>
</organism>
<accession>A0A5J4NXU6</accession>
<dbReference type="EMBL" id="QNGE01000448">
    <property type="protein sequence ID" value="KAA3680426.1"/>
    <property type="molecule type" value="Genomic_DNA"/>
</dbReference>
<keyword evidence="1" id="KW-0472">Membrane</keyword>
<keyword evidence="1" id="KW-1133">Transmembrane helix</keyword>
<gene>
    <name evidence="2" type="ORF">DEA37_0008619</name>
</gene>